<evidence type="ECO:0008006" key="4">
    <source>
        <dbReference type="Google" id="ProtNLM"/>
    </source>
</evidence>
<evidence type="ECO:0000256" key="2">
    <source>
        <dbReference type="SAM" id="SignalP"/>
    </source>
</evidence>
<gene>
    <name evidence="3" type="ORF">ENJ40_06725</name>
</gene>
<sequence length="479" mass="53701">MARGLAVFLAVLFLFAPFARAAGEPSLIEVLSEIKALKAELRKKDREIEALRRELSELKSRLAEKEPSFAAPSGPEKKAPEISPPVKRIAFGGQYRINSYSVHTHRKTLNASRLRIRQNLDLVFDSRFRTHLQVELGHTHANLTTTEKRLKVRHAVLSYAFGDGFSAEAGILPLSDRARDMLYSADWDYNPLALAFYYRSKRLGNFRLFAAELDEGEEDLAHDDFVHYELDWEREFSPALKLSLFALYAEVAENYANPAGGPSEHTRPHLNYGGMLTWKPRKDFTLRAALIESFTDREILGTADDASGWLLCLEAEKTFGPAALSLLFTHASGDQDGEGFLPLMVLSGTYGYWGYTGILTVQGPTDTGFDDTAVNVSNNGYGLTTLQARLSYDFSERLRISLSTGWFGDTEARGRDSTVGYDFLGMLTLRLHRYLTLDLGLDFAHLEDSVNGYASRSFNFNPGDEEDKLALFSRLQAEF</sequence>
<feature type="chain" id="PRO_5028004948" description="DUF3373 family protein" evidence="2">
    <location>
        <begin position="22"/>
        <end position="479"/>
    </location>
</feature>
<organism evidence="3">
    <name type="scientific">Thermosulfurimonas dismutans</name>
    <dbReference type="NCBI Taxonomy" id="999894"/>
    <lineage>
        <taxon>Bacteria</taxon>
        <taxon>Pseudomonadati</taxon>
        <taxon>Thermodesulfobacteriota</taxon>
        <taxon>Thermodesulfobacteria</taxon>
        <taxon>Thermodesulfobacteriales</taxon>
        <taxon>Thermodesulfobacteriaceae</taxon>
        <taxon>Thermosulfurimonas</taxon>
    </lineage>
</organism>
<dbReference type="EMBL" id="DRMH01000084">
    <property type="protein sequence ID" value="HFC98132.1"/>
    <property type="molecule type" value="Genomic_DNA"/>
</dbReference>
<evidence type="ECO:0000256" key="1">
    <source>
        <dbReference type="SAM" id="Coils"/>
    </source>
</evidence>
<dbReference type="Proteomes" id="UP000886043">
    <property type="component" value="Unassembled WGS sequence"/>
</dbReference>
<accession>A0A7C3CLS3</accession>
<feature type="signal peptide" evidence="2">
    <location>
        <begin position="1"/>
        <end position="21"/>
    </location>
</feature>
<feature type="coiled-coil region" evidence="1">
    <location>
        <begin position="27"/>
        <end position="61"/>
    </location>
</feature>
<reference evidence="3" key="1">
    <citation type="journal article" date="2020" name="mSystems">
        <title>Genome- and Community-Level Interaction Insights into Carbon Utilization and Element Cycling Functions of Hydrothermarchaeota in Hydrothermal Sediment.</title>
        <authorList>
            <person name="Zhou Z."/>
            <person name="Liu Y."/>
            <person name="Xu W."/>
            <person name="Pan J."/>
            <person name="Luo Z.H."/>
            <person name="Li M."/>
        </authorList>
    </citation>
    <scope>NUCLEOTIDE SEQUENCE [LARGE SCALE GENOMIC DNA]</scope>
    <source>
        <strain evidence="3">HyVt-483</strain>
    </source>
</reference>
<name>A0A7C3CLS3_9BACT</name>
<keyword evidence="1" id="KW-0175">Coiled coil</keyword>
<keyword evidence="2" id="KW-0732">Signal</keyword>
<dbReference type="AlphaFoldDB" id="A0A7C3CLS3"/>
<proteinExistence type="predicted"/>
<comment type="caution">
    <text evidence="3">The sequence shown here is derived from an EMBL/GenBank/DDBJ whole genome shotgun (WGS) entry which is preliminary data.</text>
</comment>
<evidence type="ECO:0000313" key="3">
    <source>
        <dbReference type="EMBL" id="HFC98132.1"/>
    </source>
</evidence>
<protein>
    <recommendedName>
        <fullName evidence="4">DUF3373 family protein</fullName>
    </recommendedName>
</protein>
<dbReference type="SUPFAM" id="SSF56935">
    <property type="entry name" value="Porins"/>
    <property type="match status" value="1"/>
</dbReference>